<reference evidence="3" key="1">
    <citation type="journal article" date="2019" name="Int. J. Syst. Evol. Microbiol.">
        <title>The Global Catalogue of Microorganisms (GCM) 10K type strain sequencing project: providing services to taxonomists for standard genome sequencing and annotation.</title>
        <authorList>
            <consortium name="The Broad Institute Genomics Platform"/>
            <consortium name="The Broad Institute Genome Sequencing Center for Infectious Disease"/>
            <person name="Wu L."/>
            <person name="Ma J."/>
        </authorList>
    </citation>
    <scope>NUCLEOTIDE SEQUENCE [LARGE SCALE GENOMIC DNA]</scope>
    <source>
        <strain evidence="3">JCM 17440</strain>
    </source>
</reference>
<evidence type="ECO:0000256" key="1">
    <source>
        <dbReference type="SAM" id="MobiDB-lite"/>
    </source>
</evidence>
<dbReference type="Proteomes" id="UP001501710">
    <property type="component" value="Unassembled WGS sequence"/>
</dbReference>
<evidence type="ECO:0000313" key="2">
    <source>
        <dbReference type="EMBL" id="GAA4234609.1"/>
    </source>
</evidence>
<protein>
    <recommendedName>
        <fullName evidence="4">Lipoprotein</fullName>
    </recommendedName>
</protein>
<keyword evidence="3" id="KW-1185">Reference proteome</keyword>
<dbReference type="EMBL" id="BAABAS010000011">
    <property type="protein sequence ID" value="GAA4234609.1"/>
    <property type="molecule type" value="Genomic_DNA"/>
</dbReference>
<comment type="caution">
    <text evidence="2">The sequence shown here is derived from an EMBL/GenBank/DDBJ whole genome shotgun (WGS) entry which is preliminary data.</text>
</comment>
<evidence type="ECO:0008006" key="4">
    <source>
        <dbReference type="Google" id="ProtNLM"/>
    </source>
</evidence>
<proteinExistence type="predicted"/>
<feature type="region of interest" description="Disordered" evidence="1">
    <location>
        <begin position="253"/>
        <end position="315"/>
    </location>
</feature>
<accession>A0ABP8C6M0</accession>
<feature type="compositionally biased region" description="Low complexity" evidence="1">
    <location>
        <begin position="193"/>
        <end position="208"/>
    </location>
</feature>
<organism evidence="2 3">
    <name type="scientific">Actinomadura meridiana</name>
    <dbReference type="NCBI Taxonomy" id="559626"/>
    <lineage>
        <taxon>Bacteria</taxon>
        <taxon>Bacillati</taxon>
        <taxon>Actinomycetota</taxon>
        <taxon>Actinomycetes</taxon>
        <taxon>Streptosporangiales</taxon>
        <taxon>Thermomonosporaceae</taxon>
        <taxon>Actinomadura</taxon>
    </lineage>
</organism>
<dbReference type="InterPro" id="IPR036182">
    <property type="entry name" value="PCuAC_sf"/>
</dbReference>
<gene>
    <name evidence="2" type="ORF">GCM10022254_39830</name>
</gene>
<dbReference type="Gene3D" id="2.60.40.1890">
    <property type="entry name" value="PCu(A)C copper chaperone"/>
    <property type="match status" value="1"/>
</dbReference>
<name>A0ABP8C6M0_9ACTN</name>
<sequence>MVVLAVAGAVAIAPVISGCGAGAEPQSAAPTQLTDGVNVSVPKDHAKPTQIALRNMFLLASKPGQPIAVGSSLPLYGVMINQVKGRQDRLVAVSSPLFGSVSVDGNGLVLPPAAPDGTGSAVKLLGKPSAPIATAPATPPRGQKPTGTPSQAPAGTPSQAPSGTPSQEASGTPSQEPTGTPSQEPSGTPSQEPTGAPATGPQATAPNGDQPLVVLTGLQQELHASARVPVRMQFEKAGTVDFLVPLVAQQGEYTSYPLPNPVGPAQQSPNPAGGTQPSTGATPSQPGTPQGSGAPEQPESPGTPNGTEPSGGAGN</sequence>
<feature type="region of interest" description="Disordered" evidence="1">
    <location>
        <begin position="130"/>
        <end position="216"/>
    </location>
</feature>
<feature type="compositionally biased region" description="Polar residues" evidence="1">
    <location>
        <begin position="145"/>
        <end position="192"/>
    </location>
</feature>
<evidence type="ECO:0000313" key="3">
    <source>
        <dbReference type="Proteomes" id="UP001501710"/>
    </source>
</evidence>
<feature type="compositionally biased region" description="Polar residues" evidence="1">
    <location>
        <begin position="265"/>
        <end position="291"/>
    </location>
</feature>